<accession>A0A0T7H6M0</accession>
<gene>
    <name evidence="2" type="ORF">NGAL_HAMBI1189_58160</name>
</gene>
<evidence type="ECO:0000313" key="3">
    <source>
        <dbReference type="Proteomes" id="UP000039660"/>
    </source>
</evidence>
<organism evidence="2 3">
    <name type="scientific">Neorhizobium galegae bv. officinalis</name>
    <dbReference type="NCBI Taxonomy" id="323656"/>
    <lineage>
        <taxon>Bacteria</taxon>
        <taxon>Pseudomonadati</taxon>
        <taxon>Pseudomonadota</taxon>
        <taxon>Alphaproteobacteria</taxon>
        <taxon>Hyphomicrobiales</taxon>
        <taxon>Rhizobiaceae</taxon>
        <taxon>Rhizobium/Agrobacterium group</taxon>
        <taxon>Neorhizobium</taxon>
    </lineage>
</organism>
<dbReference type="EMBL" id="CCRK01000047">
    <property type="protein sequence ID" value="CDZ55089.1"/>
    <property type="molecule type" value="Genomic_DNA"/>
</dbReference>
<proteinExistence type="predicted"/>
<dbReference type="AlphaFoldDB" id="A0A0T7H6M0"/>
<feature type="region of interest" description="Disordered" evidence="1">
    <location>
        <begin position="1"/>
        <end position="24"/>
    </location>
</feature>
<reference evidence="2 3" key="1">
    <citation type="submission" date="2014-08" db="EMBL/GenBank/DDBJ databases">
        <authorList>
            <person name="Chen Y.-H."/>
        </authorList>
    </citation>
    <scope>NUCLEOTIDE SEQUENCE [LARGE SCALE GENOMIC DNA]</scope>
</reference>
<feature type="non-terminal residue" evidence="2">
    <location>
        <position position="24"/>
    </location>
</feature>
<feature type="compositionally biased region" description="Pro residues" evidence="1">
    <location>
        <begin position="14"/>
        <end position="24"/>
    </location>
</feature>
<protein>
    <submittedName>
        <fullName evidence="2">Uncharacterized protein</fullName>
    </submittedName>
</protein>
<name>A0A0T7H6M0_NEOGA</name>
<dbReference type="Proteomes" id="UP000039660">
    <property type="component" value="Unassembled WGS sequence"/>
</dbReference>
<evidence type="ECO:0000256" key="1">
    <source>
        <dbReference type="SAM" id="MobiDB-lite"/>
    </source>
</evidence>
<evidence type="ECO:0000313" key="2">
    <source>
        <dbReference type="EMBL" id="CDZ55089.1"/>
    </source>
</evidence>
<sequence length="24" mass="2452">MAKRLTDKTVAPACRPPSPQGGGL</sequence>